<evidence type="ECO:0000313" key="2">
    <source>
        <dbReference type="EMBL" id="PRP96362.1"/>
    </source>
</evidence>
<dbReference type="Gene3D" id="3.40.50.300">
    <property type="entry name" value="P-loop containing nucleotide triphosphate hydrolases"/>
    <property type="match status" value="1"/>
</dbReference>
<dbReference type="Pfam" id="PF13191">
    <property type="entry name" value="AAA_16"/>
    <property type="match status" value="1"/>
</dbReference>
<dbReference type="AlphaFoldDB" id="A0A2S9XU36"/>
<evidence type="ECO:0000259" key="1">
    <source>
        <dbReference type="Pfam" id="PF13191"/>
    </source>
</evidence>
<comment type="caution">
    <text evidence="2">The sequence shown here is derived from an EMBL/GenBank/DDBJ whole genome shotgun (WGS) entry which is preliminary data.</text>
</comment>
<accession>A0A2S9XU36</accession>
<dbReference type="InterPro" id="IPR027417">
    <property type="entry name" value="P-loop_NTPase"/>
</dbReference>
<proteinExistence type="predicted"/>
<gene>
    <name evidence="2" type="ORF">ENSA7_71770</name>
</gene>
<dbReference type="Proteomes" id="UP000238823">
    <property type="component" value="Unassembled WGS sequence"/>
</dbReference>
<dbReference type="InterPro" id="IPR041664">
    <property type="entry name" value="AAA_16"/>
</dbReference>
<evidence type="ECO:0000313" key="3">
    <source>
        <dbReference type="Proteomes" id="UP000238823"/>
    </source>
</evidence>
<protein>
    <recommendedName>
        <fullName evidence="1">Orc1-like AAA ATPase domain-containing protein</fullName>
    </recommendedName>
</protein>
<dbReference type="OrthoDB" id="651281at2"/>
<dbReference type="EMBL" id="PVNL01000135">
    <property type="protein sequence ID" value="PRP96362.1"/>
    <property type="molecule type" value="Genomic_DNA"/>
</dbReference>
<sequence length="720" mass="77896">MATSASPTKKATRAWLDLLGMADNAAQWARLREALELSEGFALLFVVVANLQAESLALAGLQELAAELDRDPISLDARAAGAEAPVQRLSSELGERPLAVLRTHGSLEREREAFERCCVQLNGRRDQIITQLAGPLVVITRVDALRVLSDVAPDLFSVHAAQFHFSSAYDAGHPDWLLLPHEVFGLLGVGEAFAPPTIDGMPSYLEAVPEVPSPLLGRAAEVGRLRAAMARGPGRIRVWGPRGVGKSAVVAAAVRDLEGHYERVLWLQGWAAHTVSAILGAVVRALDVRGRCPADPVDTEARYHELTRTQRVLIVVELTGNPEENLELPTPALGSLLIEEATTGSASADTTLEVGPLSADDTVTRAELEQWGSRPRTRDWTCEPDDYESEARVQWSRHWRATSEALALQALESLPVDERASFAAGLAEVRGTDEASTWIHRAIVAAINSGQLGRAQRLLSRAAATLAGENPDPVWLFDTTLVLALMPPAPLDDGGAAKLLLERGPDFAAAHPDAAAFTRVRYELSDAGDHEPPAIRAFADALVQHANAAQMTARFTDLAKQTAHPELYDHFVHAHLCILELRGARWVEARHHLDRVTDTAQTWGLAYPLLRAHLLALEFALATGDLEPAAANLDATLARCDQLLGPLHLGTLAALTVALRLRDRLGQLDAARTLAEECRRRLRYVSPPHTIFATMIEFYAEHGPPEVAASLGARVAEASP</sequence>
<feature type="domain" description="Orc1-like AAA ATPase" evidence="1">
    <location>
        <begin position="214"/>
        <end position="289"/>
    </location>
</feature>
<dbReference type="RefSeq" id="WP_106093959.1">
    <property type="nucleotide sequence ID" value="NZ_PVNL01000135.1"/>
</dbReference>
<reference evidence="2 3" key="1">
    <citation type="submission" date="2018-03" db="EMBL/GenBank/DDBJ databases">
        <title>Draft Genome Sequences of the Obligatory Marine Myxobacteria Enhygromyxa salina SWB007.</title>
        <authorList>
            <person name="Poehlein A."/>
            <person name="Moghaddam J.A."/>
            <person name="Harms H."/>
            <person name="Alanjari M."/>
            <person name="Koenig G.M."/>
            <person name="Daniel R."/>
            <person name="Schaeberle T.F."/>
        </authorList>
    </citation>
    <scope>NUCLEOTIDE SEQUENCE [LARGE SCALE GENOMIC DNA]</scope>
    <source>
        <strain evidence="2 3">SWB007</strain>
    </source>
</reference>
<dbReference type="SUPFAM" id="SSF52540">
    <property type="entry name" value="P-loop containing nucleoside triphosphate hydrolases"/>
    <property type="match status" value="1"/>
</dbReference>
<organism evidence="2 3">
    <name type="scientific">Enhygromyxa salina</name>
    <dbReference type="NCBI Taxonomy" id="215803"/>
    <lineage>
        <taxon>Bacteria</taxon>
        <taxon>Pseudomonadati</taxon>
        <taxon>Myxococcota</taxon>
        <taxon>Polyangia</taxon>
        <taxon>Nannocystales</taxon>
        <taxon>Nannocystaceae</taxon>
        <taxon>Enhygromyxa</taxon>
    </lineage>
</organism>
<name>A0A2S9XU36_9BACT</name>